<feature type="region of interest" description="Disordered" evidence="1">
    <location>
        <begin position="998"/>
        <end position="1087"/>
    </location>
</feature>
<feature type="compositionally biased region" description="Polar residues" evidence="1">
    <location>
        <begin position="1065"/>
        <end position="1087"/>
    </location>
</feature>
<feature type="region of interest" description="Disordered" evidence="1">
    <location>
        <begin position="145"/>
        <end position="233"/>
    </location>
</feature>
<feature type="compositionally biased region" description="Polar residues" evidence="1">
    <location>
        <begin position="189"/>
        <end position="206"/>
    </location>
</feature>
<dbReference type="EMBL" id="SKBN01000068">
    <property type="protein sequence ID" value="TGJ84406.1"/>
    <property type="molecule type" value="Genomic_DNA"/>
</dbReference>
<feature type="compositionally biased region" description="Polar residues" evidence="1">
    <location>
        <begin position="166"/>
        <end position="181"/>
    </location>
</feature>
<feature type="region of interest" description="Disordered" evidence="1">
    <location>
        <begin position="458"/>
        <end position="562"/>
    </location>
</feature>
<dbReference type="Proteomes" id="UP000297716">
    <property type="component" value="Unassembled WGS sequence"/>
</dbReference>
<feature type="region of interest" description="Disordered" evidence="1">
    <location>
        <begin position="804"/>
        <end position="923"/>
    </location>
</feature>
<accession>A0A4Z0Z483</accession>
<dbReference type="OrthoDB" id="4760798at2759"/>
<comment type="caution">
    <text evidence="2">The sequence shown here is derived from an EMBL/GenBank/DDBJ whole genome shotgun (WGS) entry which is preliminary data.</text>
</comment>
<organism evidence="2 3">
    <name type="scientific">Xylaria hypoxylon</name>
    <dbReference type="NCBI Taxonomy" id="37992"/>
    <lineage>
        <taxon>Eukaryota</taxon>
        <taxon>Fungi</taxon>
        <taxon>Dikarya</taxon>
        <taxon>Ascomycota</taxon>
        <taxon>Pezizomycotina</taxon>
        <taxon>Sordariomycetes</taxon>
        <taxon>Xylariomycetidae</taxon>
        <taxon>Xylariales</taxon>
        <taxon>Xylariaceae</taxon>
        <taxon>Xylaria</taxon>
    </lineage>
</organism>
<feature type="compositionally biased region" description="Basic and acidic residues" evidence="1">
    <location>
        <begin position="550"/>
        <end position="562"/>
    </location>
</feature>
<feature type="compositionally biased region" description="Low complexity" evidence="1">
    <location>
        <begin position="1007"/>
        <end position="1020"/>
    </location>
</feature>
<name>A0A4Z0Z483_9PEZI</name>
<evidence type="ECO:0000313" key="3">
    <source>
        <dbReference type="Proteomes" id="UP000297716"/>
    </source>
</evidence>
<feature type="compositionally biased region" description="Basic and acidic residues" evidence="1">
    <location>
        <begin position="585"/>
        <end position="627"/>
    </location>
</feature>
<protein>
    <submittedName>
        <fullName evidence="2">Uncharacterized protein</fullName>
    </submittedName>
</protein>
<sequence length="1087" mass="117914">MCILMYYICSKCFCGYPRATEHCSSMHPPLIHCPRSTQFKFNIVRETECHLYPHHAPLLHHGAEGDGTVLSVSPHSAGPVIEAVTSIPLMGDDAASGAVEAEEAVEATATLQIAPAEGSTSHETFESQKRRTALRELLNQYNNHFKDVPRDAPQPTNADARPPPNSSHRNGSSWNHRNSAPQAYHQPFLQLSNGGNWQSSETNNIGNYGGANDSLPRGNGQPPPSYTHYYNGGYSRPPVDFQYQAQSNPQYSYYPHQAAAMPPFRGAPWVSRPGCTYLPVQGSAQHHEYQGSAPPPFYPGSNQIPPMPMHSNDTGTIPFNQLNRNTNQIPPKPVHSNDTGAIPFSQFIWNTNQIPPKPVHSNGTSTIQLNQLNQNTNQKPLFNPQAAAFETRVNTGSKSEQERRIACVEQLQRSNDAAYYKYRHHGRSQSAIVSSNNDANAETTLPSLYGPRQEMLSATNSNHQPRSLSESSLQRVPPSDISLPAIQGDRNRSNDDHREPNITDKGKEIMRNPSPTEVNVSPPSFLVQPTASARPCDKDRGTSDETNSDPVHDKESRRQANSLRCEEVKDCLEPSQNVIEVNSLEDLKAEDQDMETKSTDAKESFVKPEYEISIKQESDDEDYKVGDIADGSPRSPKADPEDEVKLYDISPFTEGQQALNQVRYDGNQPDIDTQDSRSVLVPPQVPLNSPVLPSASLEGMHIHDSTWEYDNQFAIKYDDIYGLDIQRQTQTPSPTGEIVQDNDLPKASTIPDASVTPPGSLNNEESTKALETSSLDVSKNTPSSVQYSGPNTVAPSFKSWSAVVSGKYVPSESSDPSPAQSPNPMPFIHTAVPSNPLGSTVEQSGTQPADASNSHAAAPQALREPHNNASNVQPQDKVPPKTWPGLSQNVSDFPGLLQSEKSTEIEATEPTSPPPPPNSPINPALMLLELAQSIERLKALCECRVSSGSSSVSGTVTPQSTSGSNCSTTSGGPAAVTRTTVHNAPGEAASVLIDQSSLETQHSDPITPTTPTQSTGSTQTLKATPTAPASVPTEPQPRLWSELLQSGGGATKVADLKTRSDGNIDETNWPSLGSCVPNNQQKRNTSS</sequence>
<feature type="region of interest" description="Disordered" evidence="1">
    <location>
        <begin position="582"/>
        <end position="641"/>
    </location>
</feature>
<feature type="compositionally biased region" description="Pro residues" evidence="1">
    <location>
        <begin position="911"/>
        <end position="920"/>
    </location>
</feature>
<feature type="compositionally biased region" description="Polar residues" evidence="1">
    <location>
        <begin position="513"/>
        <end position="531"/>
    </location>
</feature>
<feature type="region of interest" description="Disordered" evidence="1">
    <location>
        <begin position="947"/>
        <end position="978"/>
    </location>
</feature>
<evidence type="ECO:0000256" key="1">
    <source>
        <dbReference type="SAM" id="MobiDB-lite"/>
    </source>
</evidence>
<feature type="region of interest" description="Disordered" evidence="1">
    <location>
        <begin position="728"/>
        <end position="792"/>
    </location>
</feature>
<feature type="compositionally biased region" description="Polar residues" evidence="1">
    <location>
        <begin position="832"/>
        <end position="855"/>
    </location>
</feature>
<dbReference type="AlphaFoldDB" id="A0A4Z0Z483"/>
<feature type="compositionally biased region" description="Low complexity" evidence="1">
    <location>
        <begin position="947"/>
        <end position="972"/>
    </location>
</feature>
<feature type="compositionally biased region" description="Basic and acidic residues" evidence="1">
    <location>
        <begin position="489"/>
        <end position="510"/>
    </location>
</feature>
<dbReference type="STRING" id="37992.A0A4Z0Z483"/>
<evidence type="ECO:0000313" key="2">
    <source>
        <dbReference type="EMBL" id="TGJ84406.1"/>
    </source>
</evidence>
<proteinExistence type="predicted"/>
<gene>
    <name evidence="2" type="ORF">E0Z10_g4373</name>
</gene>
<feature type="compositionally biased region" description="Polar residues" evidence="1">
    <location>
        <begin position="458"/>
        <end position="474"/>
    </location>
</feature>
<feature type="compositionally biased region" description="Polar residues" evidence="1">
    <location>
        <begin position="757"/>
        <end position="792"/>
    </location>
</feature>
<reference evidence="2 3" key="1">
    <citation type="submission" date="2019-03" db="EMBL/GenBank/DDBJ databases">
        <title>Draft genome sequence of Xylaria hypoxylon DSM 108379, a ubiquitous saprotrophic-parasitic fungi on hardwood.</title>
        <authorList>
            <person name="Buettner E."/>
            <person name="Leonhardt S."/>
            <person name="Gebauer A.M."/>
            <person name="Liers C."/>
            <person name="Hofrichter M."/>
            <person name="Kellner H."/>
        </authorList>
    </citation>
    <scope>NUCLEOTIDE SEQUENCE [LARGE SCALE GENOMIC DNA]</scope>
    <source>
        <strain evidence="2 3">DSM 108379</strain>
    </source>
</reference>
<feature type="region of interest" description="Disordered" evidence="1">
    <location>
        <begin position="111"/>
        <end position="130"/>
    </location>
</feature>
<keyword evidence="3" id="KW-1185">Reference proteome</keyword>